<name>T0QQB6_SAPDV</name>
<dbReference type="Proteomes" id="UP000030762">
    <property type="component" value="Unassembled WGS sequence"/>
</dbReference>
<protein>
    <submittedName>
        <fullName evidence="1">Uncharacterized protein</fullName>
    </submittedName>
</protein>
<dbReference type="OMA" id="FRRVQEH"/>
<gene>
    <name evidence="1" type="ORF">SDRG_02230</name>
</gene>
<sequence length="149" mass="16225">MDALEPVLLPLPRVVCMPSAATANAAVPPMRLSDDQRRHVRALRHHAFRRVQEHHFNCAALLHGSLATRSVAFPDAEEETASATVEAMLRAQIQALTATNLELETSLAAATAETQDRLAKRDWDDVAIAFDADVLLGEAPKRAKVLVSL</sequence>
<keyword evidence="2" id="KW-1185">Reference proteome</keyword>
<organism evidence="1 2">
    <name type="scientific">Saprolegnia diclina (strain VS20)</name>
    <dbReference type="NCBI Taxonomy" id="1156394"/>
    <lineage>
        <taxon>Eukaryota</taxon>
        <taxon>Sar</taxon>
        <taxon>Stramenopiles</taxon>
        <taxon>Oomycota</taxon>
        <taxon>Saprolegniomycetes</taxon>
        <taxon>Saprolegniales</taxon>
        <taxon>Saprolegniaceae</taxon>
        <taxon>Saprolegnia</taxon>
    </lineage>
</organism>
<dbReference type="EMBL" id="JH767136">
    <property type="protein sequence ID" value="EQC40329.1"/>
    <property type="molecule type" value="Genomic_DNA"/>
</dbReference>
<dbReference type="GeneID" id="19942957"/>
<dbReference type="AlphaFoldDB" id="T0QQB6"/>
<reference evidence="1 2" key="1">
    <citation type="submission" date="2012-04" db="EMBL/GenBank/DDBJ databases">
        <title>The Genome Sequence of Saprolegnia declina VS20.</title>
        <authorList>
            <consortium name="The Broad Institute Genome Sequencing Platform"/>
            <person name="Russ C."/>
            <person name="Nusbaum C."/>
            <person name="Tyler B."/>
            <person name="van West P."/>
            <person name="Dieguez-Uribeondo J."/>
            <person name="de Bruijn I."/>
            <person name="Tripathy S."/>
            <person name="Jiang R."/>
            <person name="Young S.K."/>
            <person name="Zeng Q."/>
            <person name="Gargeya S."/>
            <person name="Fitzgerald M."/>
            <person name="Haas B."/>
            <person name="Abouelleil A."/>
            <person name="Alvarado L."/>
            <person name="Arachchi H.M."/>
            <person name="Berlin A."/>
            <person name="Chapman S.B."/>
            <person name="Goldberg J."/>
            <person name="Griggs A."/>
            <person name="Gujja S."/>
            <person name="Hansen M."/>
            <person name="Howarth C."/>
            <person name="Imamovic A."/>
            <person name="Larimer J."/>
            <person name="McCowen C."/>
            <person name="Montmayeur A."/>
            <person name="Murphy C."/>
            <person name="Neiman D."/>
            <person name="Pearson M."/>
            <person name="Priest M."/>
            <person name="Roberts A."/>
            <person name="Saif S."/>
            <person name="Shea T."/>
            <person name="Sisk P."/>
            <person name="Sykes S."/>
            <person name="Wortman J."/>
            <person name="Nusbaum C."/>
            <person name="Birren B."/>
        </authorList>
    </citation>
    <scope>NUCLEOTIDE SEQUENCE [LARGE SCALE GENOMIC DNA]</scope>
    <source>
        <strain evidence="1 2">VS20</strain>
    </source>
</reference>
<evidence type="ECO:0000313" key="1">
    <source>
        <dbReference type="EMBL" id="EQC40329.1"/>
    </source>
</evidence>
<dbReference type="VEuPathDB" id="FungiDB:SDRG_02230"/>
<evidence type="ECO:0000313" key="2">
    <source>
        <dbReference type="Proteomes" id="UP000030762"/>
    </source>
</evidence>
<proteinExistence type="predicted"/>
<dbReference type="RefSeq" id="XP_008606028.1">
    <property type="nucleotide sequence ID" value="XM_008607806.1"/>
</dbReference>
<dbReference type="InParanoid" id="T0QQB6"/>
<dbReference type="OrthoDB" id="69007at2759"/>
<accession>T0QQB6</accession>